<reference evidence="3" key="1">
    <citation type="submission" date="2016-10" db="EMBL/GenBank/DDBJ databases">
        <authorList>
            <person name="Varghese N."/>
            <person name="Submissions S."/>
        </authorList>
    </citation>
    <scope>NUCLEOTIDE SEQUENCE [LARGE SCALE GENOMIC DNA]</scope>
    <source>
        <strain evidence="3">CGMCC 4.3516</strain>
    </source>
</reference>
<evidence type="ECO:0000313" key="2">
    <source>
        <dbReference type="EMBL" id="SDE03114.1"/>
    </source>
</evidence>
<evidence type="ECO:0000259" key="1">
    <source>
        <dbReference type="Pfam" id="PF01261"/>
    </source>
</evidence>
<dbReference type="RefSeq" id="WP_091038200.1">
    <property type="nucleotide sequence ID" value="NZ_FNAD01000011.1"/>
</dbReference>
<feature type="domain" description="Xylose isomerase-like TIM barrel" evidence="1">
    <location>
        <begin position="73"/>
        <end position="208"/>
    </location>
</feature>
<dbReference type="SUPFAM" id="SSF51658">
    <property type="entry name" value="Xylose isomerase-like"/>
    <property type="match status" value="1"/>
</dbReference>
<gene>
    <name evidence="2" type="ORF">SAMN05216270_11160</name>
</gene>
<keyword evidence="2" id="KW-0413">Isomerase</keyword>
<dbReference type="Pfam" id="PF01261">
    <property type="entry name" value="AP_endonuc_2"/>
    <property type="match status" value="1"/>
</dbReference>
<evidence type="ECO:0000313" key="3">
    <source>
        <dbReference type="Proteomes" id="UP000198949"/>
    </source>
</evidence>
<dbReference type="InterPro" id="IPR013022">
    <property type="entry name" value="Xyl_isomerase-like_TIM-brl"/>
</dbReference>
<name>A0A1G6ZK30_9ACTN</name>
<dbReference type="Proteomes" id="UP000198949">
    <property type="component" value="Unassembled WGS sequence"/>
</dbReference>
<dbReference type="PANTHER" id="PTHR12110:SF41">
    <property type="entry name" value="INOSOSE DEHYDRATASE"/>
    <property type="match status" value="1"/>
</dbReference>
<sequence>MPLSVQLYSVREAIDADATDALGRLRTLGLDTVELFGLLELQDRYQVALEATGMRAPSAHEHLLEDADPEAVFSAAVRLGVETVIEPAVREGWESREGVAAMAHRLNDLGRRAADHGLRVGYHNHWWEFADLNGRTAFEVFADLLDPAVVLELDVYWAEVAGVAAPALLDRLGERVRFLHVKDGPLPRDGDVQLPAGEGAVDIPAVLAASPHTLRVIEFDHYAGDVFEGIGASIAYLNATEETA</sequence>
<dbReference type="InterPro" id="IPR036237">
    <property type="entry name" value="Xyl_isomerase-like_sf"/>
</dbReference>
<dbReference type="OrthoDB" id="5182842at2"/>
<accession>A0A1G6ZK30</accession>
<dbReference type="EMBL" id="FNAD01000011">
    <property type="protein sequence ID" value="SDE03114.1"/>
    <property type="molecule type" value="Genomic_DNA"/>
</dbReference>
<dbReference type="InterPro" id="IPR050312">
    <property type="entry name" value="IolE/XylAMocC-like"/>
</dbReference>
<organism evidence="2 3">
    <name type="scientific">Glycomyces harbinensis</name>
    <dbReference type="NCBI Taxonomy" id="58114"/>
    <lineage>
        <taxon>Bacteria</taxon>
        <taxon>Bacillati</taxon>
        <taxon>Actinomycetota</taxon>
        <taxon>Actinomycetes</taxon>
        <taxon>Glycomycetales</taxon>
        <taxon>Glycomycetaceae</taxon>
        <taxon>Glycomyces</taxon>
    </lineage>
</organism>
<dbReference type="GO" id="GO:0016853">
    <property type="term" value="F:isomerase activity"/>
    <property type="evidence" value="ECO:0007669"/>
    <property type="project" value="UniProtKB-KW"/>
</dbReference>
<dbReference type="AlphaFoldDB" id="A0A1G6ZK30"/>
<dbReference type="PANTHER" id="PTHR12110">
    <property type="entry name" value="HYDROXYPYRUVATE ISOMERASE"/>
    <property type="match status" value="1"/>
</dbReference>
<keyword evidence="3" id="KW-1185">Reference proteome</keyword>
<protein>
    <submittedName>
        <fullName evidence="2">Sugar phosphate isomerase/epimerase</fullName>
    </submittedName>
</protein>
<proteinExistence type="predicted"/>
<dbReference type="STRING" id="58114.SAMN05216270_11160"/>
<dbReference type="Gene3D" id="3.20.20.150">
    <property type="entry name" value="Divalent-metal-dependent TIM barrel enzymes"/>
    <property type="match status" value="1"/>
</dbReference>